<name>A0A165F640_9BASI</name>
<gene>
    <name evidence="2" type="ORF">CALCODRAFT_509544</name>
</gene>
<organism evidence="2 3">
    <name type="scientific">Calocera cornea HHB12733</name>
    <dbReference type="NCBI Taxonomy" id="1353952"/>
    <lineage>
        <taxon>Eukaryota</taxon>
        <taxon>Fungi</taxon>
        <taxon>Dikarya</taxon>
        <taxon>Basidiomycota</taxon>
        <taxon>Agaricomycotina</taxon>
        <taxon>Dacrymycetes</taxon>
        <taxon>Dacrymycetales</taxon>
        <taxon>Dacrymycetaceae</taxon>
        <taxon>Calocera</taxon>
    </lineage>
</organism>
<feature type="region of interest" description="Disordered" evidence="1">
    <location>
        <begin position="1"/>
        <end position="26"/>
    </location>
</feature>
<keyword evidence="3" id="KW-1185">Reference proteome</keyword>
<evidence type="ECO:0000256" key="1">
    <source>
        <dbReference type="SAM" id="MobiDB-lite"/>
    </source>
</evidence>
<dbReference type="STRING" id="1353952.A0A165F640"/>
<protein>
    <recommendedName>
        <fullName evidence="4">cAMP-independent regulatory protein pac2</fullName>
    </recommendedName>
</protein>
<evidence type="ECO:0008006" key="4">
    <source>
        <dbReference type="Google" id="ProtNLM"/>
    </source>
</evidence>
<dbReference type="Pfam" id="PF09729">
    <property type="entry name" value="Gti1_Pac2"/>
    <property type="match status" value="1"/>
</dbReference>
<feature type="compositionally biased region" description="Basic residues" evidence="1">
    <location>
        <begin position="12"/>
        <end position="23"/>
    </location>
</feature>
<feature type="region of interest" description="Disordered" evidence="1">
    <location>
        <begin position="110"/>
        <end position="136"/>
    </location>
</feature>
<dbReference type="GO" id="GO:0003677">
    <property type="term" value="F:DNA binding"/>
    <property type="evidence" value="ECO:0007669"/>
    <property type="project" value="TreeGrafter"/>
</dbReference>
<feature type="compositionally biased region" description="Polar residues" evidence="1">
    <location>
        <begin position="1"/>
        <end position="10"/>
    </location>
</feature>
<dbReference type="PANTHER" id="PTHR28027:SF2">
    <property type="entry name" value="TRANSCRIPTIONAL REGULATOR MIT1"/>
    <property type="match status" value="1"/>
</dbReference>
<sequence>MHSATVTPSSLRRPRRDRTKTARQRPTLTGVHISSTYDALCVLNAVRLGILHPVERRLDPEEREDIQSGYVYVYEESHGSKSRQGIERWTDGKRWSASRSKENFLFYEENSAGSEDPDQCGGAAGPASPPDSEDPNVPLIDYMTSSDGPGRLTKMTFSSWVRLEQDPLDQKRKWLLVCYWQKPHVKSLPKAYELEKLLDIDIPRQMFFSSRAGKNKQQGLPAAGTAYDSVLRRPADLDALRWRKQQYYANGGLRPLPVGPGTRPEDVPELYAARGPWAPVEAPQGPSVTDARFRYHDQHQRTFPHHRTRRDELEDIPITERPPHWRPTAGAGTSSASSSAGSGAGGPPSPALSSQDQRGRESSPRQHLQEEERYARPPAPAPMPAREESWFTANAPRALHAISSVRDQPPVPRSGPGSGITLPPLPVPPLTPGSDYSPRPFSSPCPHPYAHRHALPHHTPPLPHPGPASEYYSRGLAPPTPPYTKQPSITQLALAPSPSPSERRLPPVDCALDRCWPDRRNGYDGDLIMRWDRTLGAPERGPGAPGRAGATIRL</sequence>
<dbReference type="PANTHER" id="PTHR28027">
    <property type="entry name" value="TRANSCRIPTIONAL REGULATOR MIT1"/>
    <property type="match status" value="1"/>
</dbReference>
<feature type="compositionally biased region" description="Low complexity" evidence="1">
    <location>
        <begin position="327"/>
        <end position="341"/>
    </location>
</feature>
<feature type="region of interest" description="Disordered" evidence="1">
    <location>
        <begin position="403"/>
        <end position="505"/>
    </location>
</feature>
<reference evidence="2 3" key="1">
    <citation type="journal article" date="2016" name="Mol. Biol. Evol.">
        <title>Comparative Genomics of Early-Diverging Mushroom-Forming Fungi Provides Insights into the Origins of Lignocellulose Decay Capabilities.</title>
        <authorList>
            <person name="Nagy L.G."/>
            <person name="Riley R."/>
            <person name="Tritt A."/>
            <person name="Adam C."/>
            <person name="Daum C."/>
            <person name="Floudas D."/>
            <person name="Sun H."/>
            <person name="Yadav J.S."/>
            <person name="Pangilinan J."/>
            <person name="Larsson K.H."/>
            <person name="Matsuura K."/>
            <person name="Barry K."/>
            <person name="Labutti K."/>
            <person name="Kuo R."/>
            <person name="Ohm R.A."/>
            <person name="Bhattacharya S.S."/>
            <person name="Shirouzu T."/>
            <person name="Yoshinaga Y."/>
            <person name="Martin F.M."/>
            <person name="Grigoriev I.V."/>
            <person name="Hibbett D.S."/>
        </authorList>
    </citation>
    <scope>NUCLEOTIDE SEQUENCE [LARGE SCALE GENOMIC DNA]</scope>
    <source>
        <strain evidence="2 3">HHB12733</strain>
    </source>
</reference>
<dbReference type="InterPro" id="IPR018608">
    <property type="entry name" value="Gti1/Pac2"/>
</dbReference>
<dbReference type="OrthoDB" id="5572844at2759"/>
<dbReference type="InParanoid" id="A0A165F640"/>
<evidence type="ECO:0000313" key="3">
    <source>
        <dbReference type="Proteomes" id="UP000076842"/>
    </source>
</evidence>
<proteinExistence type="predicted"/>
<feature type="region of interest" description="Disordered" evidence="1">
    <location>
        <begin position="299"/>
        <end position="386"/>
    </location>
</feature>
<dbReference type="AlphaFoldDB" id="A0A165F640"/>
<feature type="compositionally biased region" description="Basic and acidic residues" evidence="1">
    <location>
        <begin position="357"/>
        <end position="375"/>
    </location>
</feature>
<accession>A0A165F640</accession>
<evidence type="ECO:0000313" key="2">
    <source>
        <dbReference type="EMBL" id="KZT56265.1"/>
    </source>
</evidence>
<dbReference type="EMBL" id="KV423980">
    <property type="protein sequence ID" value="KZT56265.1"/>
    <property type="molecule type" value="Genomic_DNA"/>
</dbReference>
<dbReference type="Proteomes" id="UP000076842">
    <property type="component" value="Unassembled WGS sequence"/>
</dbReference>